<protein>
    <recommendedName>
        <fullName evidence="1">Methyltransferase FkbM domain-containing protein</fullName>
    </recommendedName>
</protein>
<feature type="domain" description="Methyltransferase FkbM" evidence="1">
    <location>
        <begin position="71"/>
        <end position="239"/>
    </location>
</feature>
<evidence type="ECO:0000313" key="3">
    <source>
        <dbReference type="Proteomes" id="UP000248553"/>
    </source>
</evidence>
<reference evidence="3" key="1">
    <citation type="submission" date="2018-05" db="EMBL/GenBank/DDBJ databases">
        <authorList>
            <person name="Nie L."/>
        </authorList>
    </citation>
    <scope>NUCLEOTIDE SEQUENCE [LARGE SCALE GENOMIC DNA]</scope>
    <source>
        <strain evidence="3">NL</strain>
    </source>
</reference>
<dbReference type="OrthoDB" id="930965at2"/>
<evidence type="ECO:0000259" key="1">
    <source>
        <dbReference type="Pfam" id="PF05050"/>
    </source>
</evidence>
<gene>
    <name evidence="2" type="ORF">DLM85_05520</name>
</gene>
<dbReference type="InterPro" id="IPR029063">
    <property type="entry name" value="SAM-dependent_MTases_sf"/>
</dbReference>
<dbReference type="AlphaFoldDB" id="A0A328BTB2"/>
<sequence>MFKALVNSIKRKIARRVTKKYPTRVDSFTVGRFGTVKFANWENPLVTPKSIAAENVEFYQQFLGEGDVAIDIGANIGNMTIPLALVTGKTGLTLGFDPNPYVFEVLEENTRLNPDKTNIDAYNFAISEQDGEFYYNSSEASFNNGGISTEPSNRHGKYSLNVKIKGVNLQQFLEQNYAARLPRLKLVKIDTEGYDKEIIKSISGLLRQYKPAVITECFGKNDSAARFEQFELLKNLGYSLYYFADFASDAEVVPIRQKEDMLKWKHFDLYAVAE</sequence>
<keyword evidence="3" id="KW-1185">Reference proteome</keyword>
<dbReference type="InterPro" id="IPR006342">
    <property type="entry name" value="FkbM_mtfrase"/>
</dbReference>
<dbReference type="EMBL" id="QHKM01000001">
    <property type="protein sequence ID" value="RAK70303.1"/>
    <property type="molecule type" value="Genomic_DNA"/>
</dbReference>
<dbReference type="NCBIfam" id="TIGR01444">
    <property type="entry name" value="fkbM_fam"/>
    <property type="match status" value="1"/>
</dbReference>
<dbReference type="RefSeq" id="WP_111477037.1">
    <property type="nucleotide sequence ID" value="NZ_QHKM01000001.1"/>
</dbReference>
<dbReference type="Gene3D" id="3.40.50.150">
    <property type="entry name" value="Vaccinia Virus protein VP39"/>
    <property type="match status" value="1"/>
</dbReference>
<dbReference type="SUPFAM" id="SSF53335">
    <property type="entry name" value="S-adenosyl-L-methionine-dependent methyltransferases"/>
    <property type="match status" value="1"/>
</dbReference>
<proteinExistence type="predicted"/>
<organism evidence="2 3">
    <name type="scientific">Hymenobacter edaphi</name>
    <dbReference type="NCBI Taxonomy" id="2211146"/>
    <lineage>
        <taxon>Bacteria</taxon>
        <taxon>Pseudomonadati</taxon>
        <taxon>Bacteroidota</taxon>
        <taxon>Cytophagia</taxon>
        <taxon>Cytophagales</taxon>
        <taxon>Hymenobacteraceae</taxon>
        <taxon>Hymenobacter</taxon>
    </lineage>
</organism>
<dbReference type="Proteomes" id="UP000248553">
    <property type="component" value="Unassembled WGS sequence"/>
</dbReference>
<accession>A0A328BTB2</accession>
<name>A0A328BTB2_9BACT</name>
<comment type="caution">
    <text evidence="2">The sequence shown here is derived from an EMBL/GenBank/DDBJ whole genome shotgun (WGS) entry which is preliminary data.</text>
</comment>
<dbReference type="Pfam" id="PF05050">
    <property type="entry name" value="Methyltransf_21"/>
    <property type="match status" value="1"/>
</dbReference>
<dbReference type="InterPro" id="IPR052514">
    <property type="entry name" value="SAM-dependent_MTase"/>
</dbReference>
<evidence type="ECO:0000313" key="2">
    <source>
        <dbReference type="EMBL" id="RAK70303.1"/>
    </source>
</evidence>
<dbReference type="PANTHER" id="PTHR34203:SF15">
    <property type="entry name" value="SLL1173 PROTEIN"/>
    <property type="match status" value="1"/>
</dbReference>
<dbReference type="PANTHER" id="PTHR34203">
    <property type="entry name" value="METHYLTRANSFERASE, FKBM FAMILY PROTEIN"/>
    <property type="match status" value="1"/>
</dbReference>